<reference evidence="8 9" key="1">
    <citation type="submission" date="2018-05" db="EMBL/GenBank/DDBJ databases">
        <title>Genomic Encyclopedia of Type Strains, Phase IV (KMG-IV): sequencing the most valuable type-strain genomes for metagenomic binning, comparative biology and taxonomic classification.</title>
        <authorList>
            <person name="Goeker M."/>
        </authorList>
    </citation>
    <scope>NUCLEOTIDE SEQUENCE [LARGE SCALE GENOMIC DNA]</scope>
    <source>
        <strain evidence="8 9">DSM 6462</strain>
    </source>
</reference>
<dbReference type="EMBL" id="QJJK01000014">
    <property type="protein sequence ID" value="PXW53232.1"/>
    <property type="molecule type" value="Genomic_DNA"/>
</dbReference>
<name>A0A2V3TUY9_9HYPH</name>
<evidence type="ECO:0000259" key="7">
    <source>
        <dbReference type="Pfam" id="PF02687"/>
    </source>
</evidence>
<dbReference type="GO" id="GO:0005886">
    <property type="term" value="C:plasma membrane"/>
    <property type="evidence" value="ECO:0007669"/>
    <property type="project" value="UniProtKB-SubCell"/>
</dbReference>
<evidence type="ECO:0000256" key="3">
    <source>
        <dbReference type="ARBA" id="ARBA00022692"/>
    </source>
</evidence>
<feature type="transmembrane region" description="Helical" evidence="6">
    <location>
        <begin position="342"/>
        <end position="375"/>
    </location>
</feature>
<sequence length="427" mass="45172">MIAVRLIAADLRRMWLATIVLVLLIAMVTALVLALRIGERALVQAAGRAAERFDVVVGAPGSEVDLTLSSLLLRREPLVAMHPQVVEQLLADKRAISAAPLIFGERFRGMPIIGTTAAFATDGGRIKFAAGRIFMAPGEAIVGARSPVGPNELVTLSPDDRRRGPGVRGLNSYTIVGRLNWTGTPWDRAVLVPLESFWQREEVVPWSADDDIIGAAPPRLVMTRVGEGTTRVGALAPPTPSSTQPWMRPLRHVGAVALRARSPADAQSLKDSYSSDVAMAIIPREEIEALRGTFANLQAALNVIAFGGLGIVAVAVVLIAISHLGHRRGQIAAYRALGVTRASIFGLVWTQLFTIVAFGLVLGVVLGYVAALLLGDFFTLSTALVLPIGVNASDLPLLAALALGGAVLAAIPAWIAARRPIVAIARV</sequence>
<proteinExistence type="predicted"/>
<feature type="transmembrane region" description="Helical" evidence="6">
    <location>
        <begin position="395"/>
        <end position="417"/>
    </location>
</feature>
<evidence type="ECO:0000256" key="2">
    <source>
        <dbReference type="ARBA" id="ARBA00022475"/>
    </source>
</evidence>
<evidence type="ECO:0000256" key="6">
    <source>
        <dbReference type="SAM" id="Phobius"/>
    </source>
</evidence>
<keyword evidence="2" id="KW-1003">Cell membrane</keyword>
<protein>
    <submittedName>
        <fullName evidence="8">Putative ABC transport system permease protein</fullName>
    </submittedName>
</protein>
<accession>A0A2V3TUY9</accession>
<dbReference type="InterPro" id="IPR051125">
    <property type="entry name" value="ABC-4/HrtB_transporter"/>
</dbReference>
<dbReference type="PANTHER" id="PTHR43738">
    <property type="entry name" value="ABC TRANSPORTER, MEMBRANE PROTEIN"/>
    <property type="match status" value="1"/>
</dbReference>
<evidence type="ECO:0000256" key="5">
    <source>
        <dbReference type="ARBA" id="ARBA00023136"/>
    </source>
</evidence>
<keyword evidence="5 6" id="KW-0472">Membrane</keyword>
<dbReference type="InterPro" id="IPR003838">
    <property type="entry name" value="ABC3_permease_C"/>
</dbReference>
<evidence type="ECO:0000256" key="1">
    <source>
        <dbReference type="ARBA" id="ARBA00004651"/>
    </source>
</evidence>
<feature type="transmembrane region" description="Helical" evidence="6">
    <location>
        <begin position="299"/>
        <end position="321"/>
    </location>
</feature>
<organism evidence="8 9">
    <name type="scientific">Chelatococcus asaccharovorans</name>
    <dbReference type="NCBI Taxonomy" id="28210"/>
    <lineage>
        <taxon>Bacteria</taxon>
        <taxon>Pseudomonadati</taxon>
        <taxon>Pseudomonadota</taxon>
        <taxon>Alphaproteobacteria</taxon>
        <taxon>Hyphomicrobiales</taxon>
        <taxon>Chelatococcaceae</taxon>
        <taxon>Chelatococcus</taxon>
    </lineage>
</organism>
<gene>
    <name evidence="8" type="ORF">C7450_114108</name>
</gene>
<dbReference type="Proteomes" id="UP000248021">
    <property type="component" value="Unassembled WGS sequence"/>
</dbReference>
<keyword evidence="3 6" id="KW-0812">Transmembrane</keyword>
<keyword evidence="4 6" id="KW-1133">Transmembrane helix</keyword>
<comment type="caution">
    <text evidence="8">The sequence shown here is derived from an EMBL/GenBank/DDBJ whole genome shotgun (WGS) entry which is preliminary data.</text>
</comment>
<evidence type="ECO:0000313" key="9">
    <source>
        <dbReference type="Proteomes" id="UP000248021"/>
    </source>
</evidence>
<dbReference type="AlphaFoldDB" id="A0A2V3TUY9"/>
<comment type="subcellular location">
    <subcellularLocation>
        <location evidence="1">Cell membrane</location>
        <topology evidence="1">Multi-pass membrane protein</topology>
    </subcellularLocation>
</comment>
<dbReference type="Pfam" id="PF02687">
    <property type="entry name" value="FtsX"/>
    <property type="match status" value="1"/>
</dbReference>
<dbReference type="RefSeq" id="WP_170147482.1">
    <property type="nucleotide sequence ID" value="NZ_JAHBRY010000001.1"/>
</dbReference>
<keyword evidence="9" id="KW-1185">Reference proteome</keyword>
<dbReference type="PANTHER" id="PTHR43738:SF2">
    <property type="entry name" value="ABC TRANSPORTER PERMEASE"/>
    <property type="match status" value="1"/>
</dbReference>
<evidence type="ECO:0000313" key="8">
    <source>
        <dbReference type="EMBL" id="PXW53232.1"/>
    </source>
</evidence>
<evidence type="ECO:0000256" key="4">
    <source>
        <dbReference type="ARBA" id="ARBA00022989"/>
    </source>
</evidence>
<feature type="domain" description="ABC3 transporter permease C-terminal" evidence="7">
    <location>
        <begin position="303"/>
        <end position="419"/>
    </location>
</feature>